<feature type="transmembrane region" description="Helical" evidence="7">
    <location>
        <begin position="124"/>
        <end position="143"/>
    </location>
</feature>
<feature type="transmembrane region" description="Helical" evidence="7">
    <location>
        <begin position="59"/>
        <end position="84"/>
    </location>
</feature>
<feature type="transmembrane region" description="Helical" evidence="7">
    <location>
        <begin position="12"/>
        <end position="30"/>
    </location>
</feature>
<dbReference type="InterPro" id="IPR035906">
    <property type="entry name" value="MetI-like_sf"/>
</dbReference>
<reference evidence="9 10" key="1">
    <citation type="submission" date="2016-02" db="EMBL/GenBank/DDBJ databases">
        <title>Comparison of Clostridium stercorarium subspecies using comparative genomics and transcriptomics.</title>
        <authorList>
            <person name="Schellenberg J."/>
            <person name="Thallinger G."/>
            <person name="Levin D.B."/>
            <person name="Zhang X."/>
            <person name="Alvare G."/>
            <person name="Fristensky B."/>
            <person name="Sparling R."/>
        </authorList>
    </citation>
    <scope>NUCLEOTIDE SEQUENCE [LARGE SCALE GENOMIC DNA]</scope>
    <source>
        <strain evidence="9 10">DSM 2910</strain>
    </source>
</reference>
<dbReference type="PANTHER" id="PTHR30151:SF20">
    <property type="entry name" value="ABC TRANSPORTER PERMEASE PROTEIN HI_0355-RELATED"/>
    <property type="match status" value="1"/>
</dbReference>
<evidence type="ECO:0000259" key="8">
    <source>
        <dbReference type="PROSITE" id="PS50928"/>
    </source>
</evidence>
<comment type="subcellular location">
    <subcellularLocation>
        <location evidence="1 7">Cell membrane</location>
        <topology evidence="1 7">Multi-pass membrane protein</topology>
    </subcellularLocation>
</comment>
<keyword evidence="4 7" id="KW-0812">Transmembrane</keyword>
<feature type="domain" description="ABC transmembrane type-1" evidence="8">
    <location>
        <begin position="58"/>
        <end position="238"/>
    </location>
</feature>
<dbReference type="EMBL" id="CP014672">
    <property type="protein sequence ID" value="ANW98265.1"/>
    <property type="molecule type" value="Genomic_DNA"/>
</dbReference>
<dbReference type="GO" id="GO:0055085">
    <property type="term" value="P:transmembrane transport"/>
    <property type="evidence" value="ECO:0007669"/>
    <property type="project" value="InterPro"/>
</dbReference>
<feature type="transmembrane region" description="Helical" evidence="7">
    <location>
        <begin position="218"/>
        <end position="241"/>
    </location>
</feature>
<proteinExistence type="inferred from homology"/>
<dbReference type="OrthoDB" id="9804353at2"/>
<dbReference type="AlphaFoldDB" id="A0A1B1YBY4"/>
<dbReference type="RefSeq" id="WP_015358544.1">
    <property type="nucleotide sequence ID" value="NZ_CP014672.1"/>
</dbReference>
<organism evidence="9 10">
    <name type="scientific">Thermoclostridium stercorarium subsp. thermolacticum DSM 2910</name>
    <dbReference type="NCBI Taxonomy" id="1121336"/>
    <lineage>
        <taxon>Bacteria</taxon>
        <taxon>Bacillati</taxon>
        <taxon>Bacillota</taxon>
        <taxon>Clostridia</taxon>
        <taxon>Eubacteriales</taxon>
        <taxon>Oscillospiraceae</taxon>
        <taxon>Thermoclostridium</taxon>
    </lineage>
</organism>
<evidence type="ECO:0000256" key="3">
    <source>
        <dbReference type="ARBA" id="ARBA00022475"/>
    </source>
</evidence>
<evidence type="ECO:0000256" key="7">
    <source>
        <dbReference type="RuleBase" id="RU363032"/>
    </source>
</evidence>
<feature type="transmembrane region" description="Helical" evidence="7">
    <location>
        <begin position="177"/>
        <end position="198"/>
    </location>
</feature>
<comment type="similarity">
    <text evidence="7">Belongs to the binding-protein-dependent transport system permease family.</text>
</comment>
<dbReference type="Proteomes" id="UP000092971">
    <property type="component" value="Chromosome"/>
</dbReference>
<dbReference type="CDD" id="cd06261">
    <property type="entry name" value="TM_PBP2"/>
    <property type="match status" value="1"/>
</dbReference>
<gene>
    <name evidence="9" type="ORF">CSTERTH_04050</name>
</gene>
<dbReference type="InterPro" id="IPR000515">
    <property type="entry name" value="MetI-like"/>
</dbReference>
<dbReference type="PANTHER" id="PTHR30151">
    <property type="entry name" value="ALKANE SULFONATE ABC TRANSPORTER-RELATED, MEMBRANE SUBUNIT"/>
    <property type="match status" value="1"/>
</dbReference>
<dbReference type="Pfam" id="PF00528">
    <property type="entry name" value="BPD_transp_1"/>
    <property type="match status" value="1"/>
</dbReference>
<keyword evidence="6 7" id="KW-0472">Membrane</keyword>
<protein>
    <submittedName>
        <fullName evidence="9">ABC transporter permease</fullName>
    </submittedName>
</protein>
<dbReference type="GO" id="GO:0005886">
    <property type="term" value="C:plasma membrane"/>
    <property type="evidence" value="ECO:0007669"/>
    <property type="project" value="UniProtKB-SubCell"/>
</dbReference>
<dbReference type="Gene3D" id="1.10.3720.10">
    <property type="entry name" value="MetI-like"/>
    <property type="match status" value="1"/>
</dbReference>
<evidence type="ECO:0000256" key="6">
    <source>
        <dbReference type="ARBA" id="ARBA00023136"/>
    </source>
</evidence>
<evidence type="ECO:0000256" key="2">
    <source>
        <dbReference type="ARBA" id="ARBA00022448"/>
    </source>
</evidence>
<evidence type="ECO:0000256" key="5">
    <source>
        <dbReference type="ARBA" id="ARBA00022989"/>
    </source>
</evidence>
<name>A0A1B1YBY4_THEST</name>
<keyword evidence="2 7" id="KW-0813">Transport</keyword>
<keyword evidence="5 7" id="KW-1133">Transmembrane helix</keyword>
<dbReference type="SUPFAM" id="SSF161098">
    <property type="entry name" value="MetI-like"/>
    <property type="match status" value="1"/>
</dbReference>
<keyword evidence="3" id="KW-1003">Cell membrane</keyword>
<evidence type="ECO:0000313" key="9">
    <source>
        <dbReference type="EMBL" id="ANW98265.1"/>
    </source>
</evidence>
<sequence>MKKLINTDNFSLPVSFAVLIIIWESLVYILKTPDYLIPAPSMVVKALVDSFPILMRHTAVTLLEVILGFAAALILSVAVSLLMVRFRTLYKILWPYMIISQTIPLYILAPLFMIWFGFGILPKVLIVGLVCFFPITVAFVQGLTSTEPELDELLQVMRATPSQIMWKIRVPQAMPQFFSGLKIAAAYSVTGAVLSEWVGAQEGLGIFLTRSMKTFKTAALFADVMIIIVLSLAIFYAISFIEKKVIRRRIPL</sequence>
<feature type="transmembrane region" description="Helical" evidence="7">
    <location>
        <begin position="96"/>
        <end position="118"/>
    </location>
</feature>
<evidence type="ECO:0000256" key="4">
    <source>
        <dbReference type="ARBA" id="ARBA00022692"/>
    </source>
</evidence>
<dbReference type="PROSITE" id="PS50928">
    <property type="entry name" value="ABC_TM1"/>
    <property type="match status" value="1"/>
</dbReference>
<evidence type="ECO:0000256" key="1">
    <source>
        <dbReference type="ARBA" id="ARBA00004651"/>
    </source>
</evidence>
<evidence type="ECO:0000313" key="10">
    <source>
        <dbReference type="Proteomes" id="UP000092971"/>
    </source>
</evidence>
<accession>A0A1B1YBY4</accession>